<feature type="transmembrane region" description="Helical" evidence="2">
    <location>
        <begin position="78"/>
        <end position="99"/>
    </location>
</feature>
<feature type="transmembrane region" description="Helical" evidence="2">
    <location>
        <begin position="151"/>
        <end position="170"/>
    </location>
</feature>
<keyword evidence="2" id="KW-1133">Transmembrane helix</keyword>
<protein>
    <recommendedName>
        <fullName evidence="3">DUF6533 domain-containing protein</fullName>
    </recommendedName>
</protein>
<dbReference type="AlphaFoldDB" id="A0A1X6MYG1"/>
<reference evidence="4 5" key="1">
    <citation type="submission" date="2017-04" db="EMBL/GenBank/DDBJ databases">
        <title>Genome Sequence of the Model Brown-Rot Fungus Postia placenta SB12.</title>
        <authorList>
            <consortium name="DOE Joint Genome Institute"/>
            <person name="Gaskell J."/>
            <person name="Kersten P."/>
            <person name="Larrondo L.F."/>
            <person name="Canessa P."/>
            <person name="Martinez D."/>
            <person name="Hibbett D."/>
            <person name="Schmoll M."/>
            <person name="Kubicek C.P."/>
            <person name="Martinez A.T."/>
            <person name="Yadav J."/>
            <person name="Master E."/>
            <person name="Magnuson J.K."/>
            <person name="James T."/>
            <person name="Yaver D."/>
            <person name="Berka R."/>
            <person name="Labutti K."/>
            <person name="Lipzen A."/>
            <person name="Aerts A."/>
            <person name="Barry K."/>
            <person name="Henrissat B."/>
            <person name="Blanchette R."/>
            <person name="Grigoriev I."/>
            <person name="Cullen D."/>
        </authorList>
    </citation>
    <scope>NUCLEOTIDE SEQUENCE [LARGE SCALE GENOMIC DNA]</scope>
    <source>
        <strain evidence="4 5">MAD-698-R-SB12</strain>
    </source>
</reference>
<keyword evidence="2" id="KW-0472">Membrane</keyword>
<dbReference type="OrthoDB" id="2803865at2759"/>
<dbReference type="EMBL" id="KZ110599">
    <property type="protein sequence ID" value="OSX61290.1"/>
    <property type="molecule type" value="Genomic_DNA"/>
</dbReference>
<keyword evidence="5" id="KW-1185">Reference proteome</keyword>
<organism evidence="4 5">
    <name type="scientific">Postia placenta MAD-698-R-SB12</name>
    <dbReference type="NCBI Taxonomy" id="670580"/>
    <lineage>
        <taxon>Eukaryota</taxon>
        <taxon>Fungi</taxon>
        <taxon>Dikarya</taxon>
        <taxon>Basidiomycota</taxon>
        <taxon>Agaricomycotina</taxon>
        <taxon>Agaricomycetes</taxon>
        <taxon>Polyporales</taxon>
        <taxon>Adustoporiaceae</taxon>
        <taxon>Rhodonia</taxon>
    </lineage>
</organism>
<feature type="domain" description="DUF6533" evidence="3">
    <location>
        <begin position="7"/>
        <end position="51"/>
    </location>
</feature>
<dbReference type="GeneID" id="36333870"/>
<proteinExistence type="predicted"/>
<sequence>MLLSNFCSVAATTLIFYDYFLTFSREVRCIWGRKFSGATVIFMLNRYLTLVYRVLMLVDMLPWQSQPQTVANDVCIGVLHTTQALTLVSQLIITAFTSLRTYAIWNKDWRIFGLVFFLGIVPCVVNIYYYTLLDIVSAPPPFLGCGEYVNLSPSAATIVSDSIVLILTWLKTAEIQRSFTGANRKGNLVALIQRDGTILILNVLNLVAIKFQAFGSLPAITEVLTSILISRFILNLRGIFLSPGGSNATTSTLRMSQMSSLHFASSIAGNLGAPLGDLVDAEDRIDDSSTARGEVAYVSDDPLAAGLHPEEDEESLVPTERNLKDLYDSEV</sequence>
<evidence type="ECO:0000259" key="3">
    <source>
        <dbReference type="Pfam" id="PF20151"/>
    </source>
</evidence>
<name>A0A1X6MYG1_9APHY</name>
<feature type="compositionally biased region" description="Basic and acidic residues" evidence="1">
    <location>
        <begin position="321"/>
        <end position="331"/>
    </location>
</feature>
<accession>A0A1X6MYG1</accession>
<evidence type="ECO:0000256" key="2">
    <source>
        <dbReference type="SAM" id="Phobius"/>
    </source>
</evidence>
<feature type="transmembrane region" description="Helical" evidence="2">
    <location>
        <begin position="35"/>
        <end position="58"/>
    </location>
</feature>
<feature type="transmembrane region" description="Helical" evidence="2">
    <location>
        <begin position="6"/>
        <end position="23"/>
    </location>
</feature>
<keyword evidence="2" id="KW-0812">Transmembrane</keyword>
<evidence type="ECO:0000256" key="1">
    <source>
        <dbReference type="SAM" id="MobiDB-lite"/>
    </source>
</evidence>
<dbReference type="RefSeq" id="XP_024338084.1">
    <property type="nucleotide sequence ID" value="XM_024488921.1"/>
</dbReference>
<feature type="region of interest" description="Disordered" evidence="1">
    <location>
        <begin position="302"/>
        <end position="331"/>
    </location>
</feature>
<evidence type="ECO:0000313" key="5">
    <source>
        <dbReference type="Proteomes" id="UP000194127"/>
    </source>
</evidence>
<dbReference type="Proteomes" id="UP000194127">
    <property type="component" value="Unassembled WGS sequence"/>
</dbReference>
<feature type="transmembrane region" description="Helical" evidence="2">
    <location>
        <begin position="111"/>
        <end position="131"/>
    </location>
</feature>
<dbReference type="STRING" id="670580.A0A1X6MYG1"/>
<dbReference type="InterPro" id="IPR045340">
    <property type="entry name" value="DUF6533"/>
</dbReference>
<evidence type="ECO:0000313" key="4">
    <source>
        <dbReference type="EMBL" id="OSX61290.1"/>
    </source>
</evidence>
<dbReference type="Pfam" id="PF20151">
    <property type="entry name" value="DUF6533"/>
    <property type="match status" value="1"/>
</dbReference>
<gene>
    <name evidence="4" type="ORF">POSPLADRAFT_1182434</name>
</gene>